<feature type="region of interest" description="Disordered" evidence="1">
    <location>
        <begin position="56"/>
        <end position="90"/>
    </location>
</feature>
<dbReference type="Proteomes" id="UP000276215">
    <property type="component" value="Unassembled WGS sequence"/>
</dbReference>
<evidence type="ECO:0000313" key="3">
    <source>
        <dbReference type="Proteomes" id="UP000276215"/>
    </source>
</evidence>
<gene>
    <name evidence="2" type="ORF">L873DRAFT_929289</name>
</gene>
<dbReference type="OrthoDB" id="10597937at2759"/>
<reference evidence="2 3" key="1">
    <citation type="journal article" date="2018" name="Nat. Ecol. Evol.">
        <title>Pezizomycetes genomes reveal the molecular basis of ectomycorrhizal truffle lifestyle.</title>
        <authorList>
            <person name="Murat C."/>
            <person name="Payen T."/>
            <person name="Noel B."/>
            <person name="Kuo A."/>
            <person name="Morin E."/>
            <person name="Chen J."/>
            <person name="Kohler A."/>
            <person name="Krizsan K."/>
            <person name="Balestrini R."/>
            <person name="Da Silva C."/>
            <person name="Montanini B."/>
            <person name="Hainaut M."/>
            <person name="Levati E."/>
            <person name="Barry K.W."/>
            <person name="Belfiori B."/>
            <person name="Cichocki N."/>
            <person name="Clum A."/>
            <person name="Dockter R.B."/>
            <person name="Fauchery L."/>
            <person name="Guy J."/>
            <person name="Iotti M."/>
            <person name="Le Tacon F."/>
            <person name="Lindquist E.A."/>
            <person name="Lipzen A."/>
            <person name="Malagnac F."/>
            <person name="Mello A."/>
            <person name="Molinier V."/>
            <person name="Miyauchi S."/>
            <person name="Poulain J."/>
            <person name="Riccioni C."/>
            <person name="Rubini A."/>
            <person name="Sitrit Y."/>
            <person name="Splivallo R."/>
            <person name="Traeger S."/>
            <person name="Wang M."/>
            <person name="Zifcakova L."/>
            <person name="Wipf D."/>
            <person name="Zambonelli A."/>
            <person name="Paolocci F."/>
            <person name="Nowrousian M."/>
            <person name="Ottonello S."/>
            <person name="Baldrian P."/>
            <person name="Spatafora J.W."/>
            <person name="Henrissat B."/>
            <person name="Nagy L.G."/>
            <person name="Aury J.M."/>
            <person name="Wincker P."/>
            <person name="Grigoriev I.V."/>
            <person name="Bonfante P."/>
            <person name="Martin F.M."/>
        </authorList>
    </citation>
    <scope>NUCLEOTIDE SEQUENCE [LARGE SCALE GENOMIC DNA]</scope>
    <source>
        <strain evidence="2 3">120613-1</strain>
    </source>
</reference>
<organism evidence="2 3">
    <name type="scientific">Choiromyces venosus 120613-1</name>
    <dbReference type="NCBI Taxonomy" id="1336337"/>
    <lineage>
        <taxon>Eukaryota</taxon>
        <taxon>Fungi</taxon>
        <taxon>Dikarya</taxon>
        <taxon>Ascomycota</taxon>
        <taxon>Pezizomycotina</taxon>
        <taxon>Pezizomycetes</taxon>
        <taxon>Pezizales</taxon>
        <taxon>Tuberaceae</taxon>
        <taxon>Choiromyces</taxon>
    </lineage>
</organism>
<sequence>MRPANNVVYPLFPPSLTVAISYPTQRQGKTSTHTIQYLPDSYSYQTAPTLLQIHIKSSKTKSRKEKKRKEKVKYTEKTKKNKKREKSCSNCTHTPTPIRSLILFHSLTHNCPCPPRLRVSIILDNRSPPHPRPLLAVVTCLLLSSLRVPSQTVPPTFLLPPGKFIHLESRYN</sequence>
<protein>
    <submittedName>
        <fullName evidence="2">Uncharacterized protein</fullName>
    </submittedName>
</protein>
<dbReference type="EMBL" id="ML120389">
    <property type="protein sequence ID" value="RPA99155.1"/>
    <property type="molecule type" value="Genomic_DNA"/>
</dbReference>
<name>A0A3N4JLN9_9PEZI</name>
<accession>A0A3N4JLN9</accession>
<proteinExistence type="predicted"/>
<evidence type="ECO:0000256" key="1">
    <source>
        <dbReference type="SAM" id="MobiDB-lite"/>
    </source>
</evidence>
<keyword evidence="3" id="KW-1185">Reference proteome</keyword>
<feature type="compositionally biased region" description="Basic residues" evidence="1">
    <location>
        <begin position="56"/>
        <end position="71"/>
    </location>
</feature>
<dbReference type="AlphaFoldDB" id="A0A3N4JLN9"/>
<evidence type="ECO:0000313" key="2">
    <source>
        <dbReference type="EMBL" id="RPA99155.1"/>
    </source>
</evidence>